<dbReference type="GO" id="GO:0007030">
    <property type="term" value="P:Golgi organization"/>
    <property type="evidence" value="ECO:0007669"/>
    <property type="project" value="TreeGrafter"/>
</dbReference>
<evidence type="ECO:0000313" key="1">
    <source>
        <dbReference type="EMBL" id="ART91504.1"/>
    </source>
</evidence>
<dbReference type="PANTHER" id="PTHR17985:SF8">
    <property type="entry name" value="TRANSPORT AND GOLGI ORGANIZATION PROTEIN 2 HOMOLOG"/>
    <property type="match status" value="1"/>
</dbReference>
<evidence type="ECO:0000313" key="3">
    <source>
        <dbReference type="Proteomes" id="UP000515929"/>
    </source>
</evidence>
<dbReference type="OrthoDB" id="14116at10239"/>
<name>A0A385H9J6_FOWPV</name>
<dbReference type="KEGG" id="vg:1486618"/>
<organismHost>
    <name type="scientific">Vertebrata</name>
    <name type="common">vertebrates</name>
    <dbReference type="NCBI Taxonomy" id="7742"/>
</organismHost>
<reference evidence="2" key="2">
    <citation type="journal article" date="2021" name="Arch. Virol.">
        <title>Characterisation of an Australian fowlpox virus carrying a near-full-length provirus of reticuloendotheliosis virus.</title>
        <authorList>
            <person name="Sarker S."/>
            <person name="Athukorala A."/>
            <person name="Bowden T.R."/>
            <person name="Boyle D.B."/>
        </authorList>
    </citation>
    <scope>NUCLEOTIDE SEQUENCE</scope>
    <source>
        <strain evidence="2">FWPV-S</strain>
    </source>
</reference>
<reference evidence="1 3" key="1">
    <citation type="submission" date="2016-05" db="EMBL/GenBank/DDBJ databases">
        <title>The analysis of a fowlpox virus genome sequence.</title>
        <authorList>
            <person name="Zhao Y."/>
            <person name="Liu S."/>
        </authorList>
    </citation>
    <scope>NUCLEOTIDE SEQUENCE [LARGE SCALE GENOMIC DNA]</scope>
    <source>
        <strain evidence="1 3">NX10</strain>
    </source>
</reference>
<evidence type="ECO:0000313" key="2">
    <source>
        <dbReference type="EMBL" id="QRM13607.1"/>
    </source>
</evidence>
<sequence length="273" mass="31155">MCILFLFFDPHNIYGRFKYIIASNRDEIYSREAIPAKFWNSNGYDVLSGIDVKSGGTWLGINTDGKFSVVTNYLQPYEDPNFISRGNLVSDYLTSNISSREYLCYLSKRGHLYNGFNLITASFSKESDDLYYYSNRSGTAPERLGTGIYGLSNSLLDISWPKVCVGKKVFTDIIHAHKNDLNQESLITELLEMLNDTSPLPIDPRIQEQGQDFIRPMIKEFSSICVRADGYGTRTNTIVTIDSHYSVNFIEKTITDMDTKEFKISRYTFSLLS</sequence>
<dbReference type="Pfam" id="PF05742">
    <property type="entry name" value="TANGO2"/>
    <property type="match status" value="1"/>
</dbReference>
<dbReference type="EMBL" id="KX196452">
    <property type="protein sequence ID" value="ART91504.1"/>
    <property type="molecule type" value="Genomic_DNA"/>
</dbReference>
<dbReference type="Proteomes" id="UP000627101">
    <property type="component" value="Segment"/>
</dbReference>
<dbReference type="GO" id="GO:0009306">
    <property type="term" value="P:protein secretion"/>
    <property type="evidence" value="ECO:0007669"/>
    <property type="project" value="TreeGrafter"/>
</dbReference>
<organism evidence="2">
    <name type="scientific">Fowlpox virus</name>
    <name type="common">FPV</name>
    <dbReference type="NCBI Taxonomy" id="10261"/>
    <lineage>
        <taxon>Viruses</taxon>
        <taxon>Varidnaviria</taxon>
        <taxon>Bamfordvirae</taxon>
        <taxon>Nucleocytoviricota</taxon>
        <taxon>Pokkesviricetes</taxon>
        <taxon>Chitovirales</taxon>
        <taxon>Poxviridae</taxon>
        <taxon>Chordopoxvirinae</taxon>
        <taxon>Avipoxvirus</taxon>
        <taxon>Avipoxvirus fowlpox</taxon>
    </lineage>
</organism>
<gene>
    <name evidence="1" type="primary">ORF070</name>
</gene>
<dbReference type="PANTHER" id="PTHR17985">
    <property type="entry name" value="SER/THR-RICH PROTEIN T10 IN DGCR REGION"/>
    <property type="match status" value="1"/>
</dbReference>
<protein>
    <submittedName>
        <fullName evidence="2">T10 protein</fullName>
    </submittedName>
</protein>
<accession>A0A385H9J6</accession>
<dbReference type="InterPro" id="IPR008551">
    <property type="entry name" value="TANGO2"/>
</dbReference>
<dbReference type="RefSeq" id="NP_039033.1">
    <property type="nucleotide sequence ID" value="NC_002188.1"/>
</dbReference>
<dbReference type="EMBL" id="MW142017">
    <property type="protein sequence ID" value="QRM13607.1"/>
    <property type="molecule type" value="Genomic_DNA"/>
</dbReference>
<proteinExistence type="predicted"/>
<dbReference type="Proteomes" id="UP000515929">
    <property type="component" value="Segment"/>
</dbReference>